<keyword evidence="2" id="KW-1185">Reference proteome</keyword>
<dbReference type="EMBL" id="JAKWBL010000001">
    <property type="protein sequence ID" value="MCH5597306.1"/>
    <property type="molecule type" value="Genomic_DNA"/>
</dbReference>
<accession>A0ABS9SG58</accession>
<gene>
    <name evidence="1" type="ORF">MKP09_05000</name>
</gene>
<organism evidence="1 2">
    <name type="scientific">Niabella ginsengisoli</name>
    <dbReference type="NCBI Taxonomy" id="522298"/>
    <lineage>
        <taxon>Bacteria</taxon>
        <taxon>Pseudomonadati</taxon>
        <taxon>Bacteroidota</taxon>
        <taxon>Chitinophagia</taxon>
        <taxon>Chitinophagales</taxon>
        <taxon>Chitinophagaceae</taxon>
        <taxon>Niabella</taxon>
    </lineage>
</organism>
<protein>
    <submittedName>
        <fullName evidence="1">Uncharacterized protein</fullName>
    </submittedName>
</protein>
<dbReference type="RefSeq" id="WP_240826701.1">
    <property type="nucleotide sequence ID" value="NZ_JAKWBL010000001.1"/>
</dbReference>
<evidence type="ECO:0000313" key="2">
    <source>
        <dbReference type="Proteomes" id="UP001202248"/>
    </source>
</evidence>
<dbReference type="Proteomes" id="UP001202248">
    <property type="component" value="Unassembled WGS sequence"/>
</dbReference>
<sequence length="61" mass="7083">MLTYTDGENNSDTEFILSIDVSDGRNTKFDSFEIPRFGNANRFKAKIRNGLNTVTYVFERR</sequence>
<reference evidence="1 2" key="1">
    <citation type="submission" date="2022-02" db="EMBL/GenBank/DDBJ databases">
        <authorList>
            <person name="Min J."/>
        </authorList>
    </citation>
    <scope>NUCLEOTIDE SEQUENCE [LARGE SCALE GENOMIC DNA]</scope>
    <source>
        <strain evidence="1 2">GR10-1</strain>
    </source>
</reference>
<evidence type="ECO:0000313" key="1">
    <source>
        <dbReference type="EMBL" id="MCH5597306.1"/>
    </source>
</evidence>
<name>A0ABS9SG58_9BACT</name>
<proteinExistence type="predicted"/>
<comment type="caution">
    <text evidence="1">The sequence shown here is derived from an EMBL/GenBank/DDBJ whole genome shotgun (WGS) entry which is preliminary data.</text>
</comment>